<protein>
    <submittedName>
        <fullName evidence="3">Alpha/beta hydrolase</fullName>
    </submittedName>
</protein>
<dbReference type="Proteomes" id="UP001551658">
    <property type="component" value="Unassembled WGS sequence"/>
</dbReference>
<dbReference type="Gene3D" id="3.40.50.1820">
    <property type="entry name" value="alpha/beta hydrolase"/>
    <property type="match status" value="1"/>
</dbReference>
<organism evidence="3 4">
    <name type="scientific">Nocardia fusca</name>
    <dbReference type="NCBI Taxonomy" id="941183"/>
    <lineage>
        <taxon>Bacteria</taxon>
        <taxon>Bacillati</taxon>
        <taxon>Actinomycetota</taxon>
        <taxon>Actinomycetes</taxon>
        <taxon>Mycobacteriales</taxon>
        <taxon>Nocardiaceae</taxon>
        <taxon>Nocardia</taxon>
    </lineage>
</organism>
<dbReference type="EMBL" id="JBFAIH010000022">
    <property type="protein sequence ID" value="MEV0366803.1"/>
    <property type="molecule type" value="Genomic_DNA"/>
</dbReference>
<dbReference type="PANTHER" id="PTHR48081">
    <property type="entry name" value="AB HYDROLASE SUPERFAMILY PROTEIN C4A8.06C"/>
    <property type="match status" value="1"/>
</dbReference>
<dbReference type="SUPFAM" id="SSF53474">
    <property type="entry name" value="alpha/beta-Hydrolases"/>
    <property type="match status" value="1"/>
</dbReference>
<evidence type="ECO:0000256" key="1">
    <source>
        <dbReference type="ARBA" id="ARBA00022801"/>
    </source>
</evidence>
<dbReference type="GO" id="GO:0016787">
    <property type="term" value="F:hydrolase activity"/>
    <property type="evidence" value="ECO:0007669"/>
    <property type="project" value="UniProtKB-KW"/>
</dbReference>
<sequence>MATPTYNPAVEQPIWDPDVAALIPPRGGRSGSLRAAGVEGARRMLESIERPAGPRMRSIHDATAEGPHGPIPLRIYRPPAAPPENAPALVWTHGGGMIMGSLHSFDRLARDIADATGSVVCNVDYRLAPEHRYPVANEEAYAALCWLVDNAAAWGVDPDRIGVGGDSAGGSLAAATALRSRDQNGPAIAQQVLFYPGIERRTDRPSMREFGDSPFLTADDIDWMKNLYLGDDPGTDDAYGVPALADSLASLPPAVLAVGYGDPLRDAVEAYGDRLRAAGVPTAQLRYPGMGHGFAMQAPSVARARAAISEVGALVAARFR</sequence>
<comment type="caution">
    <text evidence="3">The sequence shown here is derived from an EMBL/GenBank/DDBJ whole genome shotgun (WGS) entry which is preliminary data.</text>
</comment>
<dbReference type="InterPro" id="IPR050300">
    <property type="entry name" value="GDXG_lipolytic_enzyme"/>
</dbReference>
<reference evidence="3 4" key="1">
    <citation type="submission" date="2024-06" db="EMBL/GenBank/DDBJ databases">
        <title>The Natural Products Discovery Center: Release of the First 8490 Sequenced Strains for Exploring Actinobacteria Biosynthetic Diversity.</title>
        <authorList>
            <person name="Kalkreuter E."/>
            <person name="Kautsar S.A."/>
            <person name="Yang D."/>
            <person name="Bader C.D."/>
            <person name="Teijaro C.N."/>
            <person name="Fluegel L."/>
            <person name="Davis C.M."/>
            <person name="Simpson J.R."/>
            <person name="Lauterbach L."/>
            <person name="Steele A.D."/>
            <person name="Gui C."/>
            <person name="Meng S."/>
            <person name="Li G."/>
            <person name="Viehrig K."/>
            <person name="Ye F."/>
            <person name="Su P."/>
            <person name="Kiefer A.F."/>
            <person name="Nichols A."/>
            <person name="Cepeda A.J."/>
            <person name="Yan W."/>
            <person name="Fan B."/>
            <person name="Jiang Y."/>
            <person name="Adhikari A."/>
            <person name="Zheng C.-J."/>
            <person name="Schuster L."/>
            <person name="Cowan T.M."/>
            <person name="Smanski M.J."/>
            <person name="Chevrette M.G."/>
            <person name="De Carvalho L.P.S."/>
            <person name="Shen B."/>
        </authorList>
    </citation>
    <scope>NUCLEOTIDE SEQUENCE [LARGE SCALE GENOMIC DNA]</scope>
    <source>
        <strain evidence="3 4">NPDC050671</strain>
    </source>
</reference>
<gene>
    <name evidence="3" type="ORF">AB0H72_29330</name>
</gene>
<dbReference type="InterPro" id="IPR029058">
    <property type="entry name" value="AB_hydrolase_fold"/>
</dbReference>
<feature type="domain" description="Alpha/beta hydrolase fold-3" evidence="2">
    <location>
        <begin position="89"/>
        <end position="295"/>
    </location>
</feature>
<proteinExistence type="predicted"/>
<evidence type="ECO:0000259" key="2">
    <source>
        <dbReference type="Pfam" id="PF07859"/>
    </source>
</evidence>
<keyword evidence="1 3" id="KW-0378">Hydrolase</keyword>
<accession>A0ABV3FGI4</accession>
<dbReference type="Pfam" id="PF07859">
    <property type="entry name" value="Abhydrolase_3"/>
    <property type="match status" value="1"/>
</dbReference>
<keyword evidence="4" id="KW-1185">Reference proteome</keyword>
<evidence type="ECO:0000313" key="4">
    <source>
        <dbReference type="Proteomes" id="UP001551658"/>
    </source>
</evidence>
<dbReference type="RefSeq" id="WP_357985393.1">
    <property type="nucleotide sequence ID" value="NZ_JBFAIH010000022.1"/>
</dbReference>
<evidence type="ECO:0000313" key="3">
    <source>
        <dbReference type="EMBL" id="MEV0366803.1"/>
    </source>
</evidence>
<dbReference type="PANTHER" id="PTHR48081:SF8">
    <property type="entry name" value="ALPHA_BETA HYDROLASE FOLD-3 DOMAIN-CONTAINING PROTEIN-RELATED"/>
    <property type="match status" value="1"/>
</dbReference>
<name>A0ABV3FGI4_9NOCA</name>
<dbReference type="InterPro" id="IPR013094">
    <property type="entry name" value="AB_hydrolase_3"/>
</dbReference>